<organism evidence="2 3">
    <name type="scientific">Mycolicibacterium alvei</name>
    <dbReference type="NCBI Taxonomy" id="67081"/>
    <lineage>
        <taxon>Bacteria</taxon>
        <taxon>Bacillati</taxon>
        <taxon>Actinomycetota</taxon>
        <taxon>Actinomycetes</taxon>
        <taxon>Mycobacteriales</taxon>
        <taxon>Mycobacteriaceae</taxon>
        <taxon>Mycolicibacterium</taxon>
    </lineage>
</organism>
<dbReference type="AlphaFoldDB" id="A0A6N4URG4"/>
<evidence type="ECO:0000313" key="3">
    <source>
        <dbReference type="Proteomes" id="UP000466906"/>
    </source>
</evidence>
<feature type="region of interest" description="Disordered" evidence="1">
    <location>
        <begin position="49"/>
        <end position="69"/>
    </location>
</feature>
<gene>
    <name evidence="2" type="ORF">MALV_12560</name>
</gene>
<dbReference type="Proteomes" id="UP000466906">
    <property type="component" value="Chromosome"/>
</dbReference>
<accession>A0A6N4URG4</accession>
<proteinExistence type="predicted"/>
<reference evidence="2 3" key="1">
    <citation type="journal article" date="2019" name="Emerg. Microbes Infect.">
        <title>Comprehensive subspecies identification of 175 nontuberculous mycobacteria species based on 7547 genomic profiles.</title>
        <authorList>
            <person name="Matsumoto Y."/>
            <person name="Kinjo T."/>
            <person name="Motooka D."/>
            <person name="Nabeya D."/>
            <person name="Jung N."/>
            <person name="Uechi K."/>
            <person name="Horii T."/>
            <person name="Iida T."/>
            <person name="Fujita J."/>
            <person name="Nakamura S."/>
        </authorList>
    </citation>
    <scope>NUCLEOTIDE SEQUENCE [LARGE SCALE GENOMIC DNA]</scope>
    <source>
        <strain evidence="2 3">JCM 12272</strain>
    </source>
</reference>
<dbReference type="EMBL" id="AP022565">
    <property type="protein sequence ID" value="BBX26131.1"/>
    <property type="molecule type" value="Genomic_DNA"/>
</dbReference>
<protein>
    <submittedName>
        <fullName evidence="2">Uncharacterized protein</fullName>
    </submittedName>
</protein>
<sequence length="69" mass="7275">MVWSWPDGANVCRHELLPDRAVAAGWGWILRWGQPGRLAVGFGGSGRRVAGPAGLGTGQQPGDPIVEAR</sequence>
<dbReference type="KEGG" id="malv:MALV_12560"/>
<evidence type="ECO:0000313" key="2">
    <source>
        <dbReference type="EMBL" id="BBX26131.1"/>
    </source>
</evidence>
<evidence type="ECO:0000256" key="1">
    <source>
        <dbReference type="SAM" id="MobiDB-lite"/>
    </source>
</evidence>
<keyword evidence="3" id="KW-1185">Reference proteome</keyword>
<name>A0A6N4URG4_9MYCO</name>